<gene>
    <name evidence="1" type="ORF">UFOPK3522_00209</name>
</gene>
<sequence length="38" mass="3885">MTGVLVVLFIFALIFVPSGKAETIAAEGTYDAPAASRG</sequence>
<dbReference type="AlphaFoldDB" id="A0A6J5Z4E6"/>
<proteinExistence type="predicted"/>
<dbReference type="EMBL" id="CAESAO010000009">
    <property type="protein sequence ID" value="CAB4336258.1"/>
    <property type="molecule type" value="Genomic_DNA"/>
</dbReference>
<name>A0A6J5Z4E6_9ZZZZ</name>
<reference evidence="1" key="1">
    <citation type="submission" date="2020-05" db="EMBL/GenBank/DDBJ databases">
        <authorList>
            <person name="Chiriac C."/>
            <person name="Salcher M."/>
            <person name="Ghai R."/>
            <person name="Kavagutti S V."/>
        </authorList>
    </citation>
    <scope>NUCLEOTIDE SEQUENCE</scope>
</reference>
<organism evidence="1">
    <name type="scientific">freshwater metagenome</name>
    <dbReference type="NCBI Taxonomy" id="449393"/>
    <lineage>
        <taxon>unclassified sequences</taxon>
        <taxon>metagenomes</taxon>
        <taxon>ecological metagenomes</taxon>
    </lineage>
</organism>
<evidence type="ECO:0000313" key="1">
    <source>
        <dbReference type="EMBL" id="CAB4336258.1"/>
    </source>
</evidence>
<accession>A0A6J5Z4E6</accession>
<protein>
    <submittedName>
        <fullName evidence="1">Unannotated protein</fullName>
    </submittedName>
</protein>